<dbReference type="OrthoDB" id="341486at2759"/>
<dbReference type="InterPro" id="IPR049092">
    <property type="entry name" value="MIOS_a-sol"/>
</dbReference>
<evidence type="ECO:0000256" key="3">
    <source>
        <dbReference type="SAM" id="Coils"/>
    </source>
</evidence>
<feature type="domain" description="GATOR2 complex protein MIO zinc-ribbon like" evidence="5">
    <location>
        <begin position="620"/>
        <end position="741"/>
    </location>
</feature>
<dbReference type="AlphaFoldDB" id="A0A161HKJ9"/>
<dbReference type="KEGG" id="slb:AWJ20_507"/>
<dbReference type="GeneID" id="30037271"/>
<evidence type="ECO:0000256" key="2">
    <source>
        <dbReference type="ARBA" id="ARBA00022737"/>
    </source>
</evidence>
<feature type="domain" description="MIOS-like alpha-solenoid" evidence="6">
    <location>
        <begin position="256"/>
        <end position="500"/>
    </location>
</feature>
<dbReference type="InterPro" id="IPR031488">
    <property type="entry name" value="Zn_ribbon_mio"/>
</dbReference>
<evidence type="ECO:0000313" key="7">
    <source>
        <dbReference type="EMBL" id="ANB12258.1"/>
    </source>
</evidence>
<feature type="coiled-coil region" evidence="3">
    <location>
        <begin position="378"/>
        <end position="405"/>
    </location>
</feature>
<dbReference type="PANTHER" id="PTHR16453">
    <property type="entry name" value="WD40 DOMAIN-CONTAINING PROTEIN MIO FAMILY MEMBER"/>
    <property type="match status" value="1"/>
</dbReference>
<keyword evidence="1" id="KW-0853">WD repeat</keyword>
<sequence length="741" mass="82525">MKIGVASSEPALLMNRLFGDTSSSRKSNSTSCYRFSNDRQDEFTILHDGNMLRRWQIGVVPGTTVDGIKSGPGPHSGFNLGNNSGYPGNAGAGSTSDTRQHSYISRNDTLFVASVLDSKTEYDKVTGFDYASDFGVRHRVSFMCMRQSGQVFRMTVPESPDALRFDPYNDLVVTEPERMTILDKSPSHQFASVGLNTATTMTTDGTSPKTRTRRFSSKLSGGTLDEEDESDDDNYVTNEGLLPYNFVLDGDISTVMRRRALNGYSNDCEANIEMLNSFDSTERNDYLKYTWKWLSLARRSEKKSAMALGSIDLAFEGVSSIWEGWHGLLGQKRYDGEISEKEFTNTITKLLSDKKRIFTSPSISGGSKEAHRQLCLRVAGWNFELSQLNDKIKELEDQGKYEQAAGWAVFHGDVERAVTSLASSRKERLRLMSTAVAGYLAYKDSDVNSPWREQCRKLASELDNSYLRAIFAYIADGSWLDVLDEGSLPLNERLGIALRFLPEGELTAYLNRLADRAVHHGDLEGILLTGLTPRVVDLLQSYVDKTSDVQTAALIASFGCPRFFTDQRVENWIQEYHRLLNGWQLFKVRAKFDVARTHLSRDSHGEISAAPVPRQIYLRCSNCKKTIKPRAKTSGSNRNSKQLTINTNQGITMGDIGTKCENCNTPLPRCAVCLESLGSFSAGQKILSVPDPISSLAAQFEGWPTFCLSCNHGMHAGHAEEWFSKHDICPVPDCNCLCNAK</sequence>
<feature type="compositionally biased region" description="Polar residues" evidence="4">
    <location>
        <begin position="199"/>
        <end position="209"/>
    </location>
</feature>
<dbReference type="InterPro" id="IPR037593">
    <property type="entry name" value="MIOS/Sea4"/>
</dbReference>
<keyword evidence="8" id="KW-1185">Reference proteome</keyword>
<evidence type="ECO:0000259" key="6">
    <source>
        <dbReference type="Pfam" id="PF21719"/>
    </source>
</evidence>
<name>A0A161HKJ9_9ASCO</name>
<accession>A0A161HKJ9</accession>
<feature type="region of interest" description="Disordered" evidence="4">
    <location>
        <begin position="71"/>
        <end position="99"/>
    </location>
</feature>
<feature type="compositionally biased region" description="Polar residues" evidence="4">
    <location>
        <begin position="79"/>
        <end position="99"/>
    </location>
</feature>
<dbReference type="EMBL" id="CP014501">
    <property type="protein sequence ID" value="ANB12258.1"/>
    <property type="molecule type" value="Genomic_DNA"/>
</dbReference>
<dbReference type="Pfam" id="PF17034">
    <property type="entry name" value="zinc_ribbon_16"/>
    <property type="match status" value="1"/>
</dbReference>
<keyword evidence="2" id="KW-0677">Repeat</keyword>
<organism evidence="7 8">
    <name type="scientific">Sugiyamaella lignohabitans</name>
    <dbReference type="NCBI Taxonomy" id="796027"/>
    <lineage>
        <taxon>Eukaryota</taxon>
        <taxon>Fungi</taxon>
        <taxon>Dikarya</taxon>
        <taxon>Ascomycota</taxon>
        <taxon>Saccharomycotina</taxon>
        <taxon>Dipodascomycetes</taxon>
        <taxon>Dipodascales</taxon>
        <taxon>Trichomonascaceae</taxon>
        <taxon>Sugiyamaella</taxon>
    </lineage>
</organism>
<gene>
    <name evidence="7" type="primary">SEA4</name>
    <name evidence="7" type="ORF">AWJ20_507</name>
</gene>
<protein>
    <submittedName>
        <fullName evidence="7">Sea4p</fullName>
    </submittedName>
</protein>
<feature type="region of interest" description="Disordered" evidence="4">
    <location>
        <begin position="199"/>
        <end position="235"/>
    </location>
</feature>
<dbReference type="PANTHER" id="PTHR16453:SF9">
    <property type="entry name" value="GATOR COMPLEX PROTEIN MIOS"/>
    <property type="match status" value="1"/>
</dbReference>
<dbReference type="GO" id="GO:1904263">
    <property type="term" value="P:positive regulation of TORC1 signaling"/>
    <property type="evidence" value="ECO:0007669"/>
    <property type="project" value="TreeGrafter"/>
</dbReference>
<dbReference type="GO" id="GO:0005737">
    <property type="term" value="C:cytoplasm"/>
    <property type="evidence" value="ECO:0007669"/>
    <property type="project" value="TreeGrafter"/>
</dbReference>
<dbReference type="CDD" id="cd16691">
    <property type="entry name" value="mRING-H2-C3H3C2_Mio"/>
    <property type="match status" value="1"/>
</dbReference>
<evidence type="ECO:0000259" key="5">
    <source>
        <dbReference type="Pfam" id="PF17034"/>
    </source>
</evidence>
<feature type="compositionally biased region" description="Acidic residues" evidence="4">
    <location>
        <begin position="224"/>
        <end position="234"/>
    </location>
</feature>
<dbReference type="Pfam" id="PF21719">
    <property type="entry name" value="MIOS_a-sol"/>
    <property type="match status" value="1"/>
</dbReference>
<evidence type="ECO:0000256" key="1">
    <source>
        <dbReference type="ARBA" id="ARBA00022574"/>
    </source>
</evidence>
<keyword evidence="3" id="KW-0175">Coiled coil</keyword>
<reference evidence="7 8" key="1">
    <citation type="submission" date="2016-02" db="EMBL/GenBank/DDBJ databases">
        <title>Complete genome sequence and transcriptome regulation of the pentose utilising yeast Sugiyamaella lignohabitans.</title>
        <authorList>
            <person name="Bellasio M."/>
            <person name="Peymann A."/>
            <person name="Valli M."/>
            <person name="Sipitzky M."/>
            <person name="Graf A."/>
            <person name="Sauer M."/>
            <person name="Marx H."/>
            <person name="Mattanovich D."/>
        </authorList>
    </citation>
    <scope>NUCLEOTIDE SEQUENCE [LARGE SCALE GENOMIC DNA]</scope>
    <source>
        <strain evidence="7 8">CBS 10342</strain>
    </source>
</reference>
<dbReference type="Proteomes" id="UP000189580">
    <property type="component" value="Chromosome a"/>
</dbReference>
<evidence type="ECO:0000256" key="4">
    <source>
        <dbReference type="SAM" id="MobiDB-lite"/>
    </source>
</evidence>
<evidence type="ECO:0000313" key="8">
    <source>
        <dbReference type="Proteomes" id="UP000189580"/>
    </source>
</evidence>
<proteinExistence type="predicted"/>
<dbReference type="RefSeq" id="XP_018734735.1">
    <property type="nucleotide sequence ID" value="XM_018882186.1"/>
</dbReference>